<name>A0A9P7DNK2_9AGAM</name>
<proteinExistence type="predicted"/>
<evidence type="ECO:0000313" key="1">
    <source>
        <dbReference type="EMBL" id="KAG1799194.1"/>
    </source>
</evidence>
<comment type="caution">
    <text evidence="1">The sequence shown here is derived from an EMBL/GenBank/DDBJ whole genome shotgun (WGS) entry which is preliminary data.</text>
</comment>
<gene>
    <name evidence="1" type="ORF">BJ212DRAFT_1218417</name>
</gene>
<dbReference type="GeneID" id="64623352"/>
<sequence>TPHGGRSLFAFQPIAQGTKIFAREVPFAHVIYKDYRREVCAQCFAYAASTSRSIGDSR</sequence>
<dbReference type="OrthoDB" id="1028014at2759"/>
<feature type="non-terminal residue" evidence="1">
    <location>
        <position position="1"/>
    </location>
</feature>
<organism evidence="1 2">
    <name type="scientific">Suillus subaureus</name>
    <dbReference type="NCBI Taxonomy" id="48587"/>
    <lineage>
        <taxon>Eukaryota</taxon>
        <taxon>Fungi</taxon>
        <taxon>Dikarya</taxon>
        <taxon>Basidiomycota</taxon>
        <taxon>Agaricomycotina</taxon>
        <taxon>Agaricomycetes</taxon>
        <taxon>Agaricomycetidae</taxon>
        <taxon>Boletales</taxon>
        <taxon>Suillineae</taxon>
        <taxon>Suillaceae</taxon>
        <taxon>Suillus</taxon>
    </lineage>
</organism>
<dbReference type="RefSeq" id="XP_041185713.1">
    <property type="nucleotide sequence ID" value="XM_041329335.1"/>
</dbReference>
<dbReference type="AlphaFoldDB" id="A0A9P7DNK2"/>
<reference evidence="1" key="1">
    <citation type="journal article" date="2020" name="New Phytol.">
        <title>Comparative genomics reveals dynamic genome evolution in host specialist ectomycorrhizal fungi.</title>
        <authorList>
            <person name="Lofgren L.A."/>
            <person name="Nguyen N.H."/>
            <person name="Vilgalys R."/>
            <person name="Ruytinx J."/>
            <person name="Liao H.L."/>
            <person name="Branco S."/>
            <person name="Kuo A."/>
            <person name="LaButti K."/>
            <person name="Lipzen A."/>
            <person name="Andreopoulos W."/>
            <person name="Pangilinan J."/>
            <person name="Riley R."/>
            <person name="Hundley H."/>
            <person name="Na H."/>
            <person name="Barry K."/>
            <person name="Grigoriev I.V."/>
            <person name="Stajich J.E."/>
            <person name="Kennedy P.G."/>
        </authorList>
    </citation>
    <scope>NUCLEOTIDE SEQUENCE</scope>
    <source>
        <strain evidence="1">MN1</strain>
    </source>
</reference>
<evidence type="ECO:0000313" key="2">
    <source>
        <dbReference type="Proteomes" id="UP000807769"/>
    </source>
</evidence>
<keyword evidence="2" id="KW-1185">Reference proteome</keyword>
<dbReference type="Proteomes" id="UP000807769">
    <property type="component" value="Unassembled WGS sequence"/>
</dbReference>
<protein>
    <submittedName>
        <fullName evidence="1">Uncharacterized protein</fullName>
    </submittedName>
</protein>
<dbReference type="EMBL" id="JABBWG010000148">
    <property type="protein sequence ID" value="KAG1799194.1"/>
    <property type="molecule type" value="Genomic_DNA"/>
</dbReference>
<feature type="non-terminal residue" evidence="1">
    <location>
        <position position="58"/>
    </location>
</feature>
<accession>A0A9P7DNK2</accession>